<dbReference type="Gene3D" id="2.60.40.2030">
    <property type="match status" value="1"/>
</dbReference>
<dbReference type="Pfam" id="PF17164">
    <property type="entry name" value="DUF5122"/>
    <property type="match status" value="5"/>
</dbReference>
<keyword evidence="1" id="KW-0732">Signal</keyword>
<dbReference type="NCBIfam" id="TIGR02608">
    <property type="entry name" value="delta_60_rpt"/>
    <property type="match status" value="5"/>
</dbReference>
<dbReference type="AlphaFoldDB" id="A0A6B2M0Q5"/>
<keyword evidence="4" id="KW-0813">Transport</keyword>
<evidence type="ECO:0000313" key="7">
    <source>
        <dbReference type="Proteomes" id="UP000478417"/>
    </source>
</evidence>
<dbReference type="SUPFAM" id="SSF55486">
    <property type="entry name" value="Metalloproteases ('zincins'), catalytic domain"/>
    <property type="match status" value="1"/>
</dbReference>
<sequence length="1248" mass="133239">MGSMIARRFVFILLILSVSVALFFAWDIAQSAANPHQDKKISTAASFEEWSVETAWTADPTLLSRGIELAKVRREDLKDLIRRDPAAALNEVISLSEYAALPEEIRAYVERPVSAFGNIDLLWATRFDEAGNRICLPENRLYLDGSSYELHGPGRRDEQRPAFGVPVVAYLVDDVALIQESPVLPVSGPELAAAEFLFDQLEGQESDPLTGMPVDEETAAVIGGTVYRFTAPAMIEQVEYELTLAEMQAAEDRSYTVEMPFAWLEAKDGRATTSGITEASYFADDNISVLAIRCDFSDIPGAPVSQLDLETDLAAISGHLNTMSYGTASLTYSVTSTLYQPSGTGTSYAQAGDNDGLYTDVLADYDASPDYLASSSYDVVMIYFPSLSGVTDSLITYGGLASVGGSRHWINGLSTSTSRIEVITHEFGHNYGLFHSNYYHPEKGISGSYYGDSLEYGDIFDLMGQGDITDPLNPAHFNMYQKNAIDWLPEVNIADITLDGTYRVYRFDDINALDNPVLALRIPMGGGVTYWVGYRQLYTSVPNFVNGIYVVADGLEPVRPERPTLVDMTPGSSSPETADRLDAGLAVGNFLYDSTSGVTFTPVATGTDGTGDEWIDVTIAFDPRVGFAATDFEFDEARGVASVTVRRSFGGTGALTLDYATADGSAVAGSDYSAASGSLSWADGDTSDKIITIAILPDALSEGIEDFSVTISNPSIGTIPAGEGTATVSILDAGQRFASFTPGFFNNSVYAIDFQSDGRPIIGGTIGHTSGEFEGAGNIARLSLTGSVDTSFNNSGTGFNNRVRCIVVQDDDKILVGGDFTTYNGTPANRLIRLNSNGSIDTTFLSNIGTGFDNSIHTIAIQQDGEILVGGDFGDFNGVLTSNLGLVRLASDGNPGAGLALPFDTGFGARIKEIIVEPNGDILVIGSFYIGWTGSGFRSGIARLNIDGSRDVGFDPDGGLHADTVVSSLRTGYAMGISPDGDIIVGGSFSAYDENSAENFARVNTNGTFDSTLASPLNSLIRTVLVEPFGGVLFGGEFNSPDSRLMRVDSSLSHDTAFTSSGGPSSRVYTLVHGPDGSLWVGGNFFGYNGTSSRPIVRLASGVSPYEFWAGETFTRAQIAAGLADPDFDLDGDGFDNITELALGTDPKFADAYLVYANNLMGSFEPIDSGGSDYLQISVDKASAEGGLWYVAQVSSDLVNWSPNPAVPGNHPALEILEDTADRLTVRDATPLLPGAPRFIRLVFKKPE</sequence>
<dbReference type="Pfam" id="PF03160">
    <property type="entry name" value="Calx-beta"/>
    <property type="match status" value="1"/>
</dbReference>
<dbReference type="SUPFAM" id="SSF141072">
    <property type="entry name" value="CalX-like"/>
    <property type="match status" value="1"/>
</dbReference>
<dbReference type="GO" id="GO:0016020">
    <property type="term" value="C:membrane"/>
    <property type="evidence" value="ECO:0007669"/>
    <property type="project" value="InterPro"/>
</dbReference>
<evidence type="ECO:0000256" key="2">
    <source>
        <dbReference type="ARBA" id="ARBA00022737"/>
    </source>
</evidence>
<evidence type="ECO:0000256" key="3">
    <source>
        <dbReference type="ARBA" id="ARBA00022837"/>
    </source>
</evidence>
<dbReference type="InterPro" id="IPR013431">
    <property type="entry name" value="Delta_60_rpt"/>
</dbReference>
<keyword evidence="3" id="KW-0106">Calcium</keyword>
<evidence type="ECO:0000313" key="6">
    <source>
        <dbReference type="EMBL" id="NDV61617.1"/>
    </source>
</evidence>
<keyword evidence="7" id="KW-1185">Reference proteome</keyword>
<feature type="domain" description="Calx-beta" evidence="5">
    <location>
        <begin position="615"/>
        <end position="712"/>
    </location>
</feature>
<dbReference type="SUPFAM" id="SSF101898">
    <property type="entry name" value="NHL repeat"/>
    <property type="match status" value="1"/>
</dbReference>
<dbReference type="GO" id="GO:0030001">
    <property type="term" value="P:metal ion transport"/>
    <property type="evidence" value="ECO:0007669"/>
    <property type="project" value="TreeGrafter"/>
</dbReference>
<dbReference type="InterPro" id="IPR038081">
    <property type="entry name" value="CalX-like_sf"/>
</dbReference>
<evidence type="ECO:0000256" key="4">
    <source>
        <dbReference type="ARBA" id="ARBA00023065"/>
    </source>
</evidence>
<evidence type="ECO:0000259" key="5">
    <source>
        <dbReference type="SMART" id="SM00237"/>
    </source>
</evidence>
<reference evidence="6 7" key="1">
    <citation type="submission" date="2020-02" db="EMBL/GenBank/DDBJ databases">
        <title>Albibacoteraceae fam. nov., the first described family within the subdivision 4 Verrucomicrobia.</title>
        <authorList>
            <person name="Xi F."/>
        </authorList>
    </citation>
    <scope>NUCLEOTIDE SEQUENCE [LARGE SCALE GENOMIC DNA]</scope>
    <source>
        <strain evidence="6 7">CK1056</strain>
    </source>
</reference>
<dbReference type="RefSeq" id="WP_163962707.1">
    <property type="nucleotide sequence ID" value="NZ_JAAGNX010000001.1"/>
</dbReference>
<dbReference type="PANTHER" id="PTHR11878:SF65">
    <property type="entry name" value="NA_CA-EXCHANGE PROTEIN, ISOFORM G"/>
    <property type="match status" value="1"/>
</dbReference>
<evidence type="ECO:0000256" key="1">
    <source>
        <dbReference type="ARBA" id="ARBA00022729"/>
    </source>
</evidence>
<dbReference type="Proteomes" id="UP000478417">
    <property type="component" value="Unassembled WGS sequence"/>
</dbReference>
<dbReference type="InterPro" id="IPR008752">
    <property type="entry name" value="Peptidase_M11"/>
</dbReference>
<dbReference type="GO" id="GO:0007154">
    <property type="term" value="P:cell communication"/>
    <property type="evidence" value="ECO:0007669"/>
    <property type="project" value="InterPro"/>
</dbReference>
<dbReference type="Pfam" id="PF05548">
    <property type="entry name" value="Peptidase_M11"/>
    <property type="match status" value="1"/>
</dbReference>
<dbReference type="EMBL" id="JAAGNX010000001">
    <property type="protein sequence ID" value="NDV61617.1"/>
    <property type="molecule type" value="Genomic_DNA"/>
</dbReference>
<dbReference type="PANTHER" id="PTHR11878">
    <property type="entry name" value="SODIUM/CALCIUM EXCHANGER"/>
    <property type="match status" value="1"/>
</dbReference>
<gene>
    <name evidence="6" type="ORF">G0Q06_04060</name>
</gene>
<proteinExistence type="predicted"/>
<name>A0A6B2M0Q5_9BACT</name>
<protein>
    <recommendedName>
        <fullName evidence="5">Calx-beta domain-containing protein</fullName>
    </recommendedName>
</protein>
<dbReference type="InterPro" id="IPR051171">
    <property type="entry name" value="CaCA"/>
</dbReference>
<comment type="caution">
    <text evidence="6">The sequence shown here is derived from an EMBL/GenBank/DDBJ whole genome shotgun (WGS) entry which is preliminary data.</text>
</comment>
<dbReference type="Gene3D" id="2.80.10.50">
    <property type="match status" value="3"/>
</dbReference>
<dbReference type="InterPro" id="IPR003644">
    <property type="entry name" value="Calx_beta"/>
</dbReference>
<accession>A0A6B2M0Q5</accession>
<keyword evidence="2" id="KW-0677">Repeat</keyword>
<dbReference type="SMART" id="SM00237">
    <property type="entry name" value="Calx_beta"/>
    <property type="match status" value="1"/>
</dbReference>
<organism evidence="6 7">
    <name type="scientific">Oceanipulchritudo coccoides</name>
    <dbReference type="NCBI Taxonomy" id="2706888"/>
    <lineage>
        <taxon>Bacteria</taxon>
        <taxon>Pseudomonadati</taxon>
        <taxon>Verrucomicrobiota</taxon>
        <taxon>Opitutia</taxon>
        <taxon>Puniceicoccales</taxon>
        <taxon>Oceanipulchritudinaceae</taxon>
        <taxon>Oceanipulchritudo</taxon>
    </lineage>
</organism>
<keyword evidence="4" id="KW-0406">Ion transport</keyword>